<organism evidence="1 2">
    <name type="scientific">Neoroseomonas lacus</name>
    <dbReference type="NCBI Taxonomy" id="287609"/>
    <lineage>
        <taxon>Bacteria</taxon>
        <taxon>Pseudomonadati</taxon>
        <taxon>Pseudomonadota</taxon>
        <taxon>Alphaproteobacteria</taxon>
        <taxon>Acetobacterales</taxon>
        <taxon>Acetobacteraceae</taxon>
        <taxon>Neoroseomonas</taxon>
    </lineage>
</organism>
<evidence type="ECO:0000313" key="1">
    <source>
        <dbReference type="EMBL" id="GGJ28995.1"/>
    </source>
</evidence>
<keyword evidence="2" id="KW-1185">Reference proteome</keyword>
<reference evidence="1" key="1">
    <citation type="journal article" date="2014" name="Int. J. Syst. Evol. Microbiol.">
        <title>Complete genome sequence of Corynebacterium casei LMG S-19264T (=DSM 44701T), isolated from a smear-ripened cheese.</title>
        <authorList>
            <consortium name="US DOE Joint Genome Institute (JGI-PGF)"/>
            <person name="Walter F."/>
            <person name="Albersmeier A."/>
            <person name="Kalinowski J."/>
            <person name="Ruckert C."/>
        </authorList>
    </citation>
    <scope>NUCLEOTIDE SEQUENCE</scope>
    <source>
        <strain evidence="1">CGMCC 1.3617</strain>
    </source>
</reference>
<accession>A0A917KV13</accession>
<evidence type="ECO:0000313" key="2">
    <source>
        <dbReference type="Proteomes" id="UP000661507"/>
    </source>
</evidence>
<dbReference type="RefSeq" id="WP_188970022.1">
    <property type="nucleotide sequence ID" value="NZ_BMKW01000010.1"/>
</dbReference>
<sequence length="633" mass="67768">MLFGALFGRGICRCGSASDAVPLRAEPVPPRHGGDPALGPAFGPLPDPQTAWARYTAGPVTIVYTLDAAAHPLHALPTALAAPPAGATACTVAGLELGRIADLAHPAHVQSVALMAAHSIEVFRGLGFRVPGSLTIHLCTFGAETGATYRGGTEVWLDHVWVSTRLDGADALLTVAHELFHRVQYLYNPTTAKTSPLYAALREGGARLAEDWVLDSGDRYLKDGIEFLGDPGRPLMHHAAPGGEIAPHSYAAALFWRWLCEQHGEIPRGSDFGHDVMRTILERMSDTSGYILQDLREARGLVAGAGHLDRFEHLSLADGEVLSTETDWGNFLVANWMHGTATPTPDLRFDYVEDDEGGGRFSRKRPFVWPGETLRAETLAAKPYLFTIPPGAVRAGFAARYTVVDLAGAPPPLLQVDFAAEDGMVDPLVQLLLVRRDAAGQEHLQDLIRSDAARWTRFVPTADLAQVVIIVAARERAGRYRLGVSAAAGRAVLHMTPWNAAPGTSFETDPRAGVWPWTSPDLMLDGDHLRLRVTNRGDAASGTLRIAVDAQGTTPDLPLRAGAWHSVGEASLPPIAPGASAQIRLPWQAPRTPAGAKGWGLRATVTDSASGTRLVVLSSVGNLTRPQRFDAVL</sequence>
<protein>
    <submittedName>
        <fullName evidence="1">Uncharacterized protein</fullName>
    </submittedName>
</protein>
<proteinExistence type="predicted"/>
<gene>
    <name evidence="1" type="ORF">GCM10011320_40290</name>
</gene>
<reference evidence="1" key="2">
    <citation type="submission" date="2020-09" db="EMBL/GenBank/DDBJ databases">
        <authorList>
            <person name="Sun Q."/>
            <person name="Zhou Y."/>
        </authorList>
    </citation>
    <scope>NUCLEOTIDE SEQUENCE</scope>
    <source>
        <strain evidence="1">CGMCC 1.3617</strain>
    </source>
</reference>
<comment type="caution">
    <text evidence="1">The sequence shown here is derived from an EMBL/GenBank/DDBJ whole genome shotgun (WGS) entry which is preliminary data.</text>
</comment>
<dbReference type="AlphaFoldDB" id="A0A917KV13"/>
<dbReference type="Proteomes" id="UP000661507">
    <property type="component" value="Unassembled WGS sequence"/>
</dbReference>
<name>A0A917KV13_9PROT</name>
<dbReference type="EMBL" id="BMKW01000010">
    <property type="protein sequence ID" value="GGJ28995.1"/>
    <property type="molecule type" value="Genomic_DNA"/>
</dbReference>